<proteinExistence type="inferred from homology"/>
<dbReference type="PROSITE" id="PS50857">
    <property type="entry name" value="COX2_CUA"/>
    <property type="match status" value="1"/>
</dbReference>
<dbReference type="GO" id="GO:0005507">
    <property type="term" value="F:copper ion binding"/>
    <property type="evidence" value="ECO:0007669"/>
    <property type="project" value="InterPro"/>
</dbReference>
<dbReference type="PROSITE" id="PS00078">
    <property type="entry name" value="COX2"/>
    <property type="match status" value="1"/>
</dbReference>
<accession>A0A327X6M1</accession>
<dbReference type="NCBIfam" id="TIGR02866">
    <property type="entry name" value="CoxB"/>
    <property type="match status" value="1"/>
</dbReference>
<dbReference type="GO" id="GO:0016491">
    <property type="term" value="F:oxidoreductase activity"/>
    <property type="evidence" value="ECO:0007669"/>
    <property type="project" value="InterPro"/>
</dbReference>
<keyword evidence="8" id="KW-1278">Translocase</keyword>
<gene>
    <name evidence="18" type="ORF">B0I24_101146</name>
</gene>
<dbReference type="GO" id="GO:0042773">
    <property type="term" value="P:ATP synthesis coupled electron transport"/>
    <property type="evidence" value="ECO:0007669"/>
    <property type="project" value="TreeGrafter"/>
</dbReference>
<evidence type="ECO:0000256" key="8">
    <source>
        <dbReference type="ARBA" id="ARBA00022967"/>
    </source>
</evidence>
<dbReference type="EC" id="7.1.1.9" evidence="3"/>
<evidence type="ECO:0000256" key="13">
    <source>
        <dbReference type="ARBA" id="ARBA00024688"/>
    </source>
</evidence>
<comment type="catalytic activity">
    <reaction evidence="15">
        <text>4 Fe(II)-[cytochrome c] + O2 + 8 H(+)(in) = 4 Fe(III)-[cytochrome c] + 2 H2O + 4 H(+)(out)</text>
        <dbReference type="Rhea" id="RHEA:11436"/>
        <dbReference type="Rhea" id="RHEA-COMP:10350"/>
        <dbReference type="Rhea" id="RHEA-COMP:14399"/>
        <dbReference type="ChEBI" id="CHEBI:15377"/>
        <dbReference type="ChEBI" id="CHEBI:15378"/>
        <dbReference type="ChEBI" id="CHEBI:15379"/>
        <dbReference type="ChEBI" id="CHEBI:29033"/>
        <dbReference type="ChEBI" id="CHEBI:29034"/>
        <dbReference type="EC" id="7.1.1.9"/>
    </reaction>
</comment>
<evidence type="ECO:0000256" key="9">
    <source>
        <dbReference type="ARBA" id="ARBA00022982"/>
    </source>
</evidence>
<organism evidence="18 19">
    <name type="scientific">Aliidiomarina maris</name>
    <dbReference type="NCBI Taxonomy" id="531312"/>
    <lineage>
        <taxon>Bacteria</taxon>
        <taxon>Pseudomonadati</taxon>
        <taxon>Pseudomonadota</taxon>
        <taxon>Gammaproteobacteria</taxon>
        <taxon>Alteromonadales</taxon>
        <taxon>Idiomarinaceae</taxon>
        <taxon>Aliidiomarina</taxon>
    </lineage>
</organism>
<dbReference type="InterPro" id="IPR008972">
    <property type="entry name" value="Cupredoxin"/>
</dbReference>
<feature type="domain" description="Cytochrome oxidase subunit II copper A binding" evidence="17">
    <location>
        <begin position="127"/>
        <end position="239"/>
    </location>
</feature>
<dbReference type="InterPro" id="IPR002429">
    <property type="entry name" value="CcO_II-like_C"/>
</dbReference>
<evidence type="ECO:0000256" key="16">
    <source>
        <dbReference type="SAM" id="Phobius"/>
    </source>
</evidence>
<feature type="transmembrane region" description="Helical" evidence="16">
    <location>
        <begin position="94"/>
        <end position="115"/>
    </location>
</feature>
<evidence type="ECO:0000256" key="4">
    <source>
        <dbReference type="ARBA" id="ARBA00022448"/>
    </source>
</evidence>
<comment type="caution">
    <text evidence="18">The sequence shown here is derived from an EMBL/GenBank/DDBJ whole genome shotgun (WGS) entry which is preliminary data.</text>
</comment>
<keyword evidence="10 16" id="KW-1133">Transmembrane helix</keyword>
<evidence type="ECO:0000313" key="19">
    <source>
        <dbReference type="Proteomes" id="UP000249203"/>
    </source>
</evidence>
<keyword evidence="6 16" id="KW-0812">Transmembrane</keyword>
<evidence type="ECO:0000256" key="12">
    <source>
        <dbReference type="ARBA" id="ARBA00023136"/>
    </source>
</evidence>
<comment type="similarity">
    <text evidence="2">Belongs to the cytochrome c oxidase subunit 2 family.</text>
</comment>
<dbReference type="GO" id="GO:0004129">
    <property type="term" value="F:cytochrome-c oxidase activity"/>
    <property type="evidence" value="ECO:0007669"/>
    <property type="project" value="UniProtKB-EC"/>
</dbReference>
<comment type="function">
    <text evidence="13">Subunits I and II form the functional core of the enzyme complex. Electrons originating in cytochrome c are transferred via heme a and Cu(A) to the binuclear center formed by heme a3 and Cu(B).</text>
</comment>
<sequence length="246" mass="27626">MMHKLLLRIKKLLPKRLAKVAVIAMILSLTACSGPYSTLDPAGPHAQSVAYIWWGMFWFGTFVTIFMTLLWWHAMRRNGTDTPDNEVQGKQNSWVIWGGIALPVGAITLLLAFGIPAGHRMLPFDGDDVVHIEVTSHQWFWQVYYPDLDITLIDEIHIPVDTPINFHIRSDDVIHSFWVPRLGGKVDAIPGSTNVLRLQASETGRFEGQCAEYCGVGHAHMDFAIHAHSADDFASWQETVVQGDRP</sequence>
<evidence type="ECO:0000256" key="15">
    <source>
        <dbReference type="ARBA" id="ARBA00047816"/>
    </source>
</evidence>
<dbReference type="Proteomes" id="UP000249203">
    <property type="component" value="Unassembled WGS sequence"/>
</dbReference>
<keyword evidence="12 16" id="KW-0472">Membrane</keyword>
<keyword evidence="9" id="KW-0249">Electron transport</keyword>
<evidence type="ECO:0000256" key="2">
    <source>
        <dbReference type="ARBA" id="ARBA00007866"/>
    </source>
</evidence>
<dbReference type="InterPro" id="IPR014222">
    <property type="entry name" value="Cyt_c_oxidase_su2"/>
</dbReference>
<dbReference type="AlphaFoldDB" id="A0A327X6M1"/>
<evidence type="ECO:0000256" key="11">
    <source>
        <dbReference type="ARBA" id="ARBA00023008"/>
    </source>
</evidence>
<feature type="transmembrane region" description="Helical" evidence="16">
    <location>
        <begin position="51"/>
        <end position="73"/>
    </location>
</feature>
<dbReference type="InterPro" id="IPR036257">
    <property type="entry name" value="Cyt_c_oxidase_su2_TM_sf"/>
</dbReference>
<keyword evidence="4" id="KW-0813">Transport</keyword>
<dbReference type="PANTHER" id="PTHR22888:SF9">
    <property type="entry name" value="CYTOCHROME C OXIDASE SUBUNIT 2"/>
    <property type="match status" value="1"/>
</dbReference>
<dbReference type="PANTHER" id="PTHR22888">
    <property type="entry name" value="CYTOCHROME C OXIDASE, SUBUNIT II"/>
    <property type="match status" value="1"/>
</dbReference>
<evidence type="ECO:0000259" key="17">
    <source>
        <dbReference type="PROSITE" id="PS50857"/>
    </source>
</evidence>
<dbReference type="Pfam" id="PF00116">
    <property type="entry name" value="COX2"/>
    <property type="match status" value="1"/>
</dbReference>
<keyword evidence="11" id="KW-0186">Copper</keyword>
<name>A0A327X6M1_9GAMM</name>
<evidence type="ECO:0000256" key="10">
    <source>
        <dbReference type="ARBA" id="ARBA00022989"/>
    </source>
</evidence>
<dbReference type="SUPFAM" id="SSF49503">
    <property type="entry name" value="Cupredoxins"/>
    <property type="match status" value="1"/>
</dbReference>
<dbReference type="GO" id="GO:0016020">
    <property type="term" value="C:membrane"/>
    <property type="evidence" value="ECO:0007669"/>
    <property type="project" value="UniProtKB-SubCell"/>
</dbReference>
<dbReference type="InterPro" id="IPR001505">
    <property type="entry name" value="Copper_CuA"/>
</dbReference>
<dbReference type="Gene3D" id="1.10.287.90">
    <property type="match status" value="1"/>
</dbReference>
<dbReference type="EMBL" id="QLMD01000001">
    <property type="protein sequence ID" value="RAK01523.1"/>
    <property type="molecule type" value="Genomic_DNA"/>
</dbReference>
<evidence type="ECO:0000313" key="18">
    <source>
        <dbReference type="EMBL" id="RAK01523.1"/>
    </source>
</evidence>
<evidence type="ECO:0000256" key="6">
    <source>
        <dbReference type="ARBA" id="ARBA00022692"/>
    </source>
</evidence>
<protein>
    <recommendedName>
        <fullName evidence="3">cytochrome-c oxidase</fullName>
        <ecNumber evidence="3">7.1.1.9</ecNumber>
    </recommendedName>
    <alternativeName>
        <fullName evidence="14">Cytochrome aa3 subunit 2</fullName>
    </alternativeName>
</protein>
<dbReference type="InterPro" id="IPR045187">
    <property type="entry name" value="CcO_II"/>
</dbReference>
<evidence type="ECO:0000256" key="1">
    <source>
        <dbReference type="ARBA" id="ARBA00004141"/>
    </source>
</evidence>
<keyword evidence="5" id="KW-0679">Respiratory chain</keyword>
<keyword evidence="7" id="KW-0479">Metal-binding</keyword>
<evidence type="ECO:0000256" key="14">
    <source>
        <dbReference type="ARBA" id="ARBA00031399"/>
    </source>
</evidence>
<evidence type="ECO:0000256" key="3">
    <source>
        <dbReference type="ARBA" id="ARBA00012949"/>
    </source>
</evidence>
<evidence type="ECO:0000256" key="5">
    <source>
        <dbReference type="ARBA" id="ARBA00022660"/>
    </source>
</evidence>
<dbReference type="Gene3D" id="2.60.40.420">
    <property type="entry name" value="Cupredoxins - blue copper proteins"/>
    <property type="match status" value="1"/>
</dbReference>
<feature type="transmembrane region" description="Helical" evidence="16">
    <location>
        <begin position="20"/>
        <end position="39"/>
    </location>
</feature>
<comment type="subcellular location">
    <subcellularLocation>
        <location evidence="1">Membrane</location>
        <topology evidence="1">Multi-pass membrane protein</topology>
    </subcellularLocation>
</comment>
<reference evidence="18 19" key="1">
    <citation type="submission" date="2018-06" db="EMBL/GenBank/DDBJ databases">
        <title>Genomic Encyclopedia of Type Strains, Phase III (KMG-III): the genomes of soil and plant-associated and newly described type strains.</title>
        <authorList>
            <person name="Whitman W."/>
        </authorList>
    </citation>
    <scope>NUCLEOTIDE SEQUENCE [LARGE SCALE GENOMIC DNA]</scope>
    <source>
        <strain evidence="18 19">CGMCC 1.15366</strain>
    </source>
</reference>
<dbReference type="PROSITE" id="PS51257">
    <property type="entry name" value="PROKAR_LIPOPROTEIN"/>
    <property type="match status" value="1"/>
</dbReference>
<evidence type="ECO:0000256" key="7">
    <source>
        <dbReference type="ARBA" id="ARBA00022723"/>
    </source>
</evidence>